<dbReference type="Proteomes" id="UP000534388">
    <property type="component" value="Unassembled WGS sequence"/>
</dbReference>
<name>A0A7W2ET48_9BURK</name>
<dbReference type="CDD" id="cd06225">
    <property type="entry name" value="HAMP"/>
    <property type="match status" value="1"/>
</dbReference>
<keyword evidence="10" id="KW-1185">Reference proteome</keyword>
<evidence type="ECO:0000259" key="8">
    <source>
        <dbReference type="PROSITE" id="PS50885"/>
    </source>
</evidence>
<dbReference type="GO" id="GO:0006935">
    <property type="term" value="P:chemotaxis"/>
    <property type="evidence" value="ECO:0007669"/>
    <property type="project" value="TreeGrafter"/>
</dbReference>
<sequence>MRSRLSIKQIFAGFFLFTLTLSALSLWALFQIASRQAESTRASEARYHSYLLADELRQSSDDLTRLARTYVVSGDPRYEQQYMDILAIRNGAKPRPQHYERIYWDFIAAGMPKPTPDGETVALAELMKKAGFTDTEFAKLKQAQANSDGLVKTEVIAMNAVKGLFDDGTGKFTKKGEPDLEMARRIMHDEEYHKNKAKIMQPVNEFLTILDQRTGEAVEAAAAGARHAYLLAISLLVLSVAATLVGLYFVYRHIRDSIRSAVGCAEMIAAGDLTGHIEAHDNDEVGLLMRAMDTINNNLARMIGDIRSSTDEMTTATHEIALGNADLSARTESQASSLEETASSMEALTGTVTQNAGHARQANELAASASTVAAQGGEVVAQVVQTMGAIKDSSGKIVDIIGVIDGIAFQTNILALNAAVEAARAGEQGRGFAVVASEVRNLAQRSAAAAKEIKALINDSVERVDTGSKLVNDAGQTMDQIVQSVRQVADILVEITAASQEQSTGITEVNAAITQMDTITQQNAALVEQAAAAAESLQEQAQALAHAVSIFHVPGGAHAGHAGHATAARPALAPARAPAPAAPPVAAARPRPVLKPVPRAPAPQLAAKPAKTASKVPGTPADEWEEF</sequence>
<evidence type="ECO:0000256" key="4">
    <source>
        <dbReference type="PROSITE-ProRule" id="PRU00284"/>
    </source>
</evidence>
<feature type="compositionally biased region" description="Low complexity" evidence="5">
    <location>
        <begin position="558"/>
        <end position="592"/>
    </location>
</feature>
<comment type="subcellular location">
    <subcellularLocation>
        <location evidence="1">Membrane</location>
    </subcellularLocation>
</comment>
<dbReference type="EMBL" id="JACEZT010000008">
    <property type="protein sequence ID" value="MBA5638140.1"/>
    <property type="molecule type" value="Genomic_DNA"/>
</dbReference>
<keyword evidence="6" id="KW-0472">Membrane</keyword>
<reference evidence="9 10" key="1">
    <citation type="submission" date="2020-07" db="EMBL/GenBank/DDBJ databases">
        <title>Novel species isolated from subtropical streams in China.</title>
        <authorList>
            <person name="Lu H."/>
        </authorList>
    </citation>
    <scope>NUCLEOTIDE SEQUENCE [LARGE SCALE GENOMIC DNA]</scope>
    <source>
        <strain evidence="9 10">LX20W</strain>
    </source>
</reference>
<dbReference type="GO" id="GO:0007165">
    <property type="term" value="P:signal transduction"/>
    <property type="evidence" value="ECO:0007669"/>
    <property type="project" value="UniProtKB-KW"/>
</dbReference>
<dbReference type="InterPro" id="IPR003660">
    <property type="entry name" value="HAMP_dom"/>
</dbReference>
<dbReference type="GO" id="GO:0004888">
    <property type="term" value="F:transmembrane signaling receptor activity"/>
    <property type="evidence" value="ECO:0007669"/>
    <property type="project" value="TreeGrafter"/>
</dbReference>
<protein>
    <submittedName>
        <fullName evidence="9">Methyl-accepting chemotaxis protein</fullName>
    </submittedName>
</protein>
<dbReference type="Pfam" id="PF00672">
    <property type="entry name" value="HAMP"/>
    <property type="match status" value="1"/>
</dbReference>
<dbReference type="SMART" id="SM00283">
    <property type="entry name" value="MA"/>
    <property type="match status" value="1"/>
</dbReference>
<dbReference type="GO" id="GO:0005886">
    <property type="term" value="C:plasma membrane"/>
    <property type="evidence" value="ECO:0007669"/>
    <property type="project" value="TreeGrafter"/>
</dbReference>
<dbReference type="PROSITE" id="PS50885">
    <property type="entry name" value="HAMP"/>
    <property type="match status" value="1"/>
</dbReference>
<evidence type="ECO:0000256" key="6">
    <source>
        <dbReference type="SAM" id="Phobius"/>
    </source>
</evidence>
<dbReference type="PROSITE" id="PS50111">
    <property type="entry name" value="CHEMOTAXIS_TRANSDUC_2"/>
    <property type="match status" value="1"/>
</dbReference>
<keyword evidence="6" id="KW-0812">Transmembrane</keyword>
<dbReference type="PANTHER" id="PTHR43531:SF14">
    <property type="entry name" value="METHYL-ACCEPTING CHEMOTAXIS PROTEIN I-RELATED"/>
    <property type="match status" value="1"/>
</dbReference>
<keyword evidence="4" id="KW-0807">Transducer</keyword>
<evidence type="ECO:0000256" key="5">
    <source>
        <dbReference type="SAM" id="MobiDB-lite"/>
    </source>
</evidence>
<dbReference type="InterPro" id="IPR004089">
    <property type="entry name" value="MCPsignal_dom"/>
</dbReference>
<dbReference type="FunFam" id="1.10.287.950:FF:000001">
    <property type="entry name" value="Methyl-accepting chemotaxis sensory transducer"/>
    <property type="match status" value="1"/>
</dbReference>
<comment type="similarity">
    <text evidence="3">Belongs to the methyl-accepting chemotaxis (MCP) protein family.</text>
</comment>
<comment type="caution">
    <text evidence="9">The sequence shown here is derived from an EMBL/GenBank/DDBJ whole genome shotgun (WGS) entry which is preliminary data.</text>
</comment>
<feature type="region of interest" description="Disordered" evidence="5">
    <location>
        <begin position="558"/>
        <end position="627"/>
    </location>
</feature>
<evidence type="ECO:0000313" key="9">
    <source>
        <dbReference type="EMBL" id="MBA5638140.1"/>
    </source>
</evidence>
<evidence type="ECO:0000259" key="7">
    <source>
        <dbReference type="PROSITE" id="PS50111"/>
    </source>
</evidence>
<dbReference type="SUPFAM" id="SSF58104">
    <property type="entry name" value="Methyl-accepting chemotaxis protein (MCP) signaling domain"/>
    <property type="match status" value="1"/>
</dbReference>
<evidence type="ECO:0000256" key="2">
    <source>
        <dbReference type="ARBA" id="ARBA00022481"/>
    </source>
</evidence>
<dbReference type="Pfam" id="PF00015">
    <property type="entry name" value="MCPsignal"/>
    <property type="match status" value="1"/>
</dbReference>
<dbReference type="CDD" id="cd11386">
    <property type="entry name" value="MCP_signal"/>
    <property type="match status" value="1"/>
</dbReference>
<dbReference type="PANTHER" id="PTHR43531">
    <property type="entry name" value="PROTEIN ICFG"/>
    <property type="match status" value="1"/>
</dbReference>
<proteinExistence type="inferred from homology"/>
<evidence type="ECO:0000256" key="1">
    <source>
        <dbReference type="ARBA" id="ARBA00004370"/>
    </source>
</evidence>
<keyword evidence="2" id="KW-0488">Methylation</keyword>
<dbReference type="InterPro" id="IPR051310">
    <property type="entry name" value="MCP_chemotaxis"/>
</dbReference>
<evidence type="ECO:0000256" key="3">
    <source>
        <dbReference type="ARBA" id="ARBA00029447"/>
    </source>
</evidence>
<dbReference type="RefSeq" id="WP_182163408.1">
    <property type="nucleotide sequence ID" value="NZ_JACEZT010000008.1"/>
</dbReference>
<feature type="domain" description="HAMP" evidence="8">
    <location>
        <begin position="252"/>
        <end position="304"/>
    </location>
</feature>
<evidence type="ECO:0000313" key="10">
    <source>
        <dbReference type="Proteomes" id="UP000534388"/>
    </source>
</evidence>
<dbReference type="Gene3D" id="1.10.287.950">
    <property type="entry name" value="Methyl-accepting chemotaxis protein"/>
    <property type="match status" value="1"/>
</dbReference>
<feature type="transmembrane region" description="Helical" evidence="6">
    <location>
        <begin position="228"/>
        <end position="251"/>
    </location>
</feature>
<keyword evidence="6" id="KW-1133">Transmembrane helix</keyword>
<organism evidence="9 10">
    <name type="scientific">Rugamonas brunnea</name>
    <dbReference type="NCBI Taxonomy" id="2758569"/>
    <lineage>
        <taxon>Bacteria</taxon>
        <taxon>Pseudomonadati</taxon>
        <taxon>Pseudomonadota</taxon>
        <taxon>Betaproteobacteria</taxon>
        <taxon>Burkholderiales</taxon>
        <taxon>Oxalobacteraceae</taxon>
        <taxon>Telluria group</taxon>
        <taxon>Rugamonas</taxon>
    </lineage>
</organism>
<dbReference type="AlphaFoldDB" id="A0A7W2ET48"/>
<accession>A0A7W2ET48</accession>
<feature type="compositionally biased region" description="Low complexity" evidence="5">
    <location>
        <begin position="602"/>
        <end position="613"/>
    </location>
</feature>
<feature type="domain" description="Methyl-accepting transducer" evidence="7">
    <location>
        <begin position="309"/>
        <end position="538"/>
    </location>
</feature>
<gene>
    <name evidence="9" type="ORF">H3H37_13855</name>
</gene>